<reference evidence="3 4" key="1">
    <citation type="submission" date="2013-11" db="EMBL/GenBank/DDBJ databases">
        <title>Draft genome of the bovine lungworm Dictyocaulus viviparus.</title>
        <authorList>
            <person name="Mitreva M."/>
        </authorList>
    </citation>
    <scope>NUCLEOTIDE SEQUENCE [LARGE SCALE GENOMIC DNA]</scope>
    <source>
        <strain evidence="3 4">HannoverDv2000</strain>
    </source>
</reference>
<dbReference type="OrthoDB" id="1735853at2759"/>
<dbReference type="AlphaFoldDB" id="A0A0D8XFE6"/>
<sequence length="121" mass="13988">MGCIRSTSEAETILKKPKKKILRTNRVESHFVKKVLRMLRKGKKVFGGTVGIDVKYAVCEFTGDVLRMAVSEEILGRTFNGSGKPIDKKRSILRSVVYRGDSRYRYLHFVRWVPREHCKLT</sequence>
<organism evidence="3 4">
    <name type="scientific">Dictyocaulus viviparus</name>
    <name type="common">Bovine lungworm</name>
    <dbReference type="NCBI Taxonomy" id="29172"/>
    <lineage>
        <taxon>Eukaryota</taxon>
        <taxon>Metazoa</taxon>
        <taxon>Ecdysozoa</taxon>
        <taxon>Nematoda</taxon>
        <taxon>Chromadorea</taxon>
        <taxon>Rhabditida</taxon>
        <taxon>Rhabditina</taxon>
        <taxon>Rhabditomorpha</taxon>
        <taxon>Strongyloidea</taxon>
        <taxon>Metastrongylidae</taxon>
        <taxon>Dictyocaulus</taxon>
    </lineage>
</organism>
<dbReference type="Gene3D" id="3.40.50.12240">
    <property type="match status" value="1"/>
</dbReference>
<evidence type="ECO:0000313" key="3">
    <source>
        <dbReference type="EMBL" id="KJH43355.1"/>
    </source>
</evidence>
<keyword evidence="1" id="KW-0813">Transport</keyword>
<dbReference type="GO" id="GO:0046961">
    <property type="term" value="F:proton-transporting ATPase activity, rotational mechanism"/>
    <property type="evidence" value="ECO:0007669"/>
    <property type="project" value="TreeGrafter"/>
</dbReference>
<name>A0A0D8XFE6_DICVI</name>
<evidence type="ECO:0000256" key="1">
    <source>
        <dbReference type="ARBA" id="ARBA00022448"/>
    </source>
</evidence>
<evidence type="ECO:0000256" key="2">
    <source>
        <dbReference type="ARBA" id="ARBA00023065"/>
    </source>
</evidence>
<proteinExistence type="predicted"/>
<gene>
    <name evidence="3" type="ORF">DICVIV_10623</name>
</gene>
<dbReference type="PANTHER" id="PTHR43389:SF4">
    <property type="entry name" value="V-TYPE PROTON ATPASE SUBUNIT B"/>
    <property type="match status" value="1"/>
</dbReference>
<dbReference type="EMBL" id="KN716567">
    <property type="protein sequence ID" value="KJH43355.1"/>
    <property type="molecule type" value="Genomic_DNA"/>
</dbReference>
<accession>A0A0D8XFE6</accession>
<dbReference type="InterPro" id="IPR022879">
    <property type="entry name" value="V-ATPase_su_B/beta"/>
</dbReference>
<protein>
    <submittedName>
        <fullName evidence="3">Uncharacterized protein</fullName>
    </submittedName>
</protein>
<evidence type="ECO:0000313" key="4">
    <source>
        <dbReference type="Proteomes" id="UP000053766"/>
    </source>
</evidence>
<dbReference type="STRING" id="29172.A0A0D8XFE6"/>
<reference evidence="4" key="2">
    <citation type="journal article" date="2016" name="Sci. Rep.">
        <title>Dictyocaulus viviparus genome, variome and transcriptome elucidate lungworm biology and support future intervention.</title>
        <authorList>
            <person name="McNulty S.N."/>
            <person name="Strube C."/>
            <person name="Rosa B.A."/>
            <person name="Martin J.C."/>
            <person name="Tyagi R."/>
            <person name="Choi Y.J."/>
            <person name="Wang Q."/>
            <person name="Hallsworth Pepin K."/>
            <person name="Zhang X."/>
            <person name="Ozersky P."/>
            <person name="Wilson R.K."/>
            <person name="Sternberg P.W."/>
            <person name="Gasser R.B."/>
            <person name="Mitreva M."/>
        </authorList>
    </citation>
    <scope>NUCLEOTIDE SEQUENCE [LARGE SCALE GENOMIC DNA]</scope>
    <source>
        <strain evidence="4">HannoverDv2000</strain>
    </source>
</reference>
<dbReference type="PANTHER" id="PTHR43389">
    <property type="entry name" value="V-TYPE PROTON ATPASE SUBUNIT B"/>
    <property type="match status" value="1"/>
</dbReference>
<keyword evidence="4" id="KW-1185">Reference proteome</keyword>
<dbReference type="Proteomes" id="UP000053766">
    <property type="component" value="Unassembled WGS sequence"/>
</dbReference>
<dbReference type="GO" id="GO:0007035">
    <property type="term" value="P:vacuolar acidification"/>
    <property type="evidence" value="ECO:0007669"/>
    <property type="project" value="TreeGrafter"/>
</dbReference>
<keyword evidence="2" id="KW-0406">Ion transport</keyword>